<dbReference type="InterPro" id="IPR051131">
    <property type="entry name" value="NEK_Ser/Thr_kinase_NIMA"/>
</dbReference>
<dbReference type="Proteomes" id="UP000246121">
    <property type="component" value="Unassembled WGS sequence"/>
</dbReference>
<feature type="domain" description="Protein kinase" evidence="10">
    <location>
        <begin position="1"/>
        <end position="261"/>
    </location>
</feature>
<dbReference type="InterPro" id="IPR011009">
    <property type="entry name" value="Kinase-like_dom_sf"/>
</dbReference>
<dbReference type="PROSITE" id="PS00108">
    <property type="entry name" value="PROTEIN_KINASE_ST"/>
    <property type="match status" value="1"/>
</dbReference>
<evidence type="ECO:0000256" key="4">
    <source>
        <dbReference type="ARBA" id="ARBA00022741"/>
    </source>
</evidence>
<feature type="compositionally biased region" description="Basic and acidic residues" evidence="9">
    <location>
        <begin position="369"/>
        <end position="381"/>
    </location>
</feature>
<keyword evidence="2 11" id="KW-0723">Serine/threonine-protein kinase</keyword>
<keyword evidence="4" id="KW-0547">Nucleotide-binding</keyword>
<dbReference type="SUPFAM" id="SSF56112">
    <property type="entry name" value="Protein kinase-like (PK-like)"/>
    <property type="match status" value="1"/>
</dbReference>
<feature type="region of interest" description="Disordered" evidence="9">
    <location>
        <begin position="268"/>
        <end position="314"/>
    </location>
</feature>
<dbReference type="VEuPathDB" id="TriTrypDB:TCDM_13551"/>
<accession>A0A2V2UTJ0</accession>
<dbReference type="GO" id="GO:0004674">
    <property type="term" value="F:protein serine/threonine kinase activity"/>
    <property type="evidence" value="ECO:0007669"/>
    <property type="project" value="UniProtKB-KW"/>
</dbReference>
<dbReference type="PROSITE" id="PS50011">
    <property type="entry name" value="PROTEIN_KINASE_DOM"/>
    <property type="match status" value="1"/>
</dbReference>
<dbReference type="VEuPathDB" id="TriTrypDB:TcCLB.511395.90"/>
<proteinExistence type="predicted"/>
<dbReference type="GO" id="GO:0005524">
    <property type="term" value="F:ATP binding"/>
    <property type="evidence" value="ECO:0007669"/>
    <property type="project" value="UniProtKB-KW"/>
</dbReference>
<feature type="region of interest" description="Disordered" evidence="9">
    <location>
        <begin position="487"/>
        <end position="514"/>
    </location>
</feature>
<keyword evidence="5 11" id="KW-0418">Kinase</keyword>
<comment type="catalytic activity">
    <reaction evidence="7">
        <text>L-threonyl-[protein] + ATP = O-phospho-L-threonyl-[protein] + ADP + H(+)</text>
        <dbReference type="Rhea" id="RHEA:46608"/>
        <dbReference type="Rhea" id="RHEA-COMP:11060"/>
        <dbReference type="Rhea" id="RHEA-COMP:11605"/>
        <dbReference type="ChEBI" id="CHEBI:15378"/>
        <dbReference type="ChEBI" id="CHEBI:30013"/>
        <dbReference type="ChEBI" id="CHEBI:30616"/>
        <dbReference type="ChEBI" id="CHEBI:61977"/>
        <dbReference type="ChEBI" id="CHEBI:456216"/>
        <dbReference type="EC" id="2.7.11.1"/>
    </reaction>
</comment>
<organism evidence="11 12">
    <name type="scientific">Trypanosoma cruzi</name>
    <dbReference type="NCBI Taxonomy" id="5693"/>
    <lineage>
        <taxon>Eukaryota</taxon>
        <taxon>Discoba</taxon>
        <taxon>Euglenozoa</taxon>
        <taxon>Kinetoplastea</taxon>
        <taxon>Metakinetoplastina</taxon>
        <taxon>Trypanosomatida</taxon>
        <taxon>Trypanosomatidae</taxon>
        <taxon>Trypanosoma</taxon>
        <taxon>Schizotrypanum</taxon>
    </lineage>
</organism>
<dbReference type="InterPro" id="IPR000719">
    <property type="entry name" value="Prot_kinase_dom"/>
</dbReference>
<name>A0A2V2UTJ0_TRYCR</name>
<feature type="compositionally biased region" description="Basic and acidic residues" evidence="9">
    <location>
        <begin position="394"/>
        <end position="415"/>
    </location>
</feature>
<comment type="catalytic activity">
    <reaction evidence="8">
        <text>L-seryl-[protein] + ATP = O-phospho-L-seryl-[protein] + ADP + H(+)</text>
        <dbReference type="Rhea" id="RHEA:17989"/>
        <dbReference type="Rhea" id="RHEA-COMP:9863"/>
        <dbReference type="Rhea" id="RHEA-COMP:11604"/>
        <dbReference type="ChEBI" id="CHEBI:15378"/>
        <dbReference type="ChEBI" id="CHEBI:29999"/>
        <dbReference type="ChEBI" id="CHEBI:30616"/>
        <dbReference type="ChEBI" id="CHEBI:83421"/>
        <dbReference type="ChEBI" id="CHEBI:456216"/>
        <dbReference type="EC" id="2.7.11.1"/>
    </reaction>
</comment>
<dbReference type="PANTHER" id="PTHR44899:SF3">
    <property type="entry name" value="SERINE_THREONINE-PROTEIN KINASE NEK1"/>
    <property type="match status" value="1"/>
</dbReference>
<evidence type="ECO:0000313" key="12">
    <source>
        <dbReference type="Proteomes" id="UP000246121"/>
    </source>
</evidence>
<dbReference type="VEuPathDB" id="TriTrypDB:Tc_MARK_2249"/>
<protein>
    <recommendedName>
        <fullName evidence="1">non-specific serine/threonine protein kinase</fullName>
        <ecNumber evidence="1">2.7.11.1</ecNumber>
    </recommendedName>
</protein>
<evidence type="ECO:0000256" key="9">
    <source>
        <dbReference type="SAM" id="MobiDB-lite"/>
    </source>
</evidence>
<dbReference type="VEuPathDB" id="TriTrypDB:TcCLB.505071.30"/>
<dbReference type="AlphaFoldDB" id="A0A2V2UTJ0"/>
<reference evidence="11 12" key="1">
    <citation type="journal article" date="2018" name="Microb. Genom.">
        <title>Expanding an expanded genome: long-read sequencing of Trypanosoma cruzi.</title>
        <authorList>
            <person name="Berna L."/>
            <person name="Rodriguez M."/>
            <person name="Chiribao M.L."/>
            <person name="Parodi-Talice A."/>
            <person name="Pita S."/>
            <person name="Rijo G."/>
            <person name="Alvarez-Valin F."/>
            <person name="Robello C."/>
        </authorList>
    </citation>
    <scope>NUCLEOTIDE SEQUENCE [LARGE SCALE GENOMIC DNA]</scope>
    <source>
        <strain evidence="11 12">Dm28c</strain>
    </source>
</reference>
<evidence type="ECO:0000256" key="8">
    <source>
        <dbReference type="ARBA" id="ARBA00048679"/>
    </source>
</evidence>
<evidence type="ECO:0000256" key="6">
    <source>
        <dbReference type="ARBA" id="ARBA00022840"/>
    </source>
</evidence>
<keyword evidence="6" id="KW-0067">ATP-binding</keyword>
<evidence type="ECO:0000256" key="7">
    <source>
        <dbReference type="ARBA" id="ARBA00047899"/>
    </source>
</evidence>
<comment type="caution">
    <text evidence="11">The sequence shown here is derived from an EMBL/GenBank/DDBJ whole genome shotgun (WGS) entry which is preliminary data.</text>
</comment>
<dbReference type="PANTHER" id="PTHR44899">
    <property type="entry name" value="CAMK FAMILY PROTEIN KINASE"/>
    <property type="match status" value="1"/>
</dbReference>
<evidence type="ECO:0000256" key="1">
    <source>
        <dbReference type="ARBA" id="ARBA00012513"/>
    </source>
</evidence>
<evidence type="ECO:0000256" key="3">
    <source>
        <dbReference type="ARBA" id="ARBA00022679"/>
    </source>
</evidence>
<evidence type="ECO:0000256" key="2">
    <source>
        <dbReference type="ARBA" id="ARBA00022527"/>
    </source>
</evidence>
<keyword evidence="3" id="KW-0808">Transferase</keyword>
<dbReference type="SMART" id="SM00220">
    <property type="entry name" value="S_TKc"/>
    <property type="match status" value="1"/>
</dbReference>
<dbReference type="VEuPathDB" id="TriTrypDB:TCDM_08008"/>
<feature type="compositionally biased region" description="Basic and acidic residues" evidence="9">
    <location>
        <begin position="500"/>
        <end position="514"/>
    </location>
</feature>
<dbReference type="Pfam" id="PF00069">
    <property type="entry name" value="Pkinase"/>
    <property type="match status" value="1"/>
</dbReference>
<dbReference type="Gene3D" id="1.10.510.10">
    <property type="entry name" value="Transferase(Phosphotransferase) domain 1"/>
    <property type="match status" value="1"/>
</dbReference>
<dbReference type="VEuPathDB" id="TriTrypDB:TcCL_ESM07621"/>
<dbReference type="EC" id="2.7.11.1" evidence="1"/>
<dbReference type="VEuPathDB" id="TriTrypDB:C3747_15g81"/>
<dbReference type="VEuPathDB" id="TriTrypDB:TCSYLVIO_009796"/>
<feature type="region of interest" description="Disordered" evidence="9">
    <location>
        <begin position="367"/>
        <end position="433"/>
    </location>
</feature>
<evidence type="ECO:0000313" key="11">
    <source>
        <dbReference type="EMBL" id="PWU87667.1"/>
    </source>
</evidence>
<dbReference type="VEuPathDB" id="TriTrypDB:C4B63_87g45"/>
<gene>
    <name evidence="11" type="ORF">C4B63_87g45</name>
</gene>
<dbReference type="VEuPathDB" id="TriTrypDB:TcBrA4_0000640"/>
<dbReference type="InterPro" id="IPR008271">
    <property type="entry name" value="Ser/Thr_kinase_AS"/>
</dbReference>
<sequence>MGMDHYRIVKQLGGTTATYLAVDKQDEGKKVVIKRLMDGTQGVQELNVSLRVQHPNIIPFLESFVHDRALYVVLAYAEGGDLEAYLEELQREKKPLQQVLLLRWFEQLLRALQCCHGQNIMHRDVKPSNIFLNADATELYLGDFGSAKALLRSASLTSTFVGTPFWISPELLMGTPYSFPSDVWSLGCVFYEMVALRRPFAPTSFASLVQQITSGDIAPLPASTPEDIRAIVVSMLNVNPARRCGLEKALEMTERAIHARTCAVAKSATERVSIERPPPPNIPRRAAGASPNKHQPPQPPRRPSPVEETSPSEIRRGMMDVVVVERKLADWIHARNHDVNIIERYLTKFRQSDEQVLATTTTNSSLVDVQRDRQRDRDRGRCVAVSPPKITTPPRRETQEDDPHSKPGPEREVRAQEATQQPAQSKPAVRSRRRIMSTKINAAKREQNGNHVNRNVSPLAREPSILHSLNGNVSQAFRRLRSAASVARWNSPPAPSPQQEEERQLNREKRERERAKMLEMIRERKAKAIQERKAKGKSEGRDAVAVEIVLPDNVRYVGSPV</sequence>
<dbReference type="VEuPathDB" id="TriTrypDB:ECC02_000850"/>
<evidence type="ECO:0000256" key="5">
    <source>
        <dbReference type="ARBA" id="ARBA00022777"/>
    </source>
</evidence>
<dbReference type="VEuPathDB" id="TriTrypDB:BCY84_12792"/>
<dbReference type="EMBL" id="PRFA01000087">
    <property type="protein sequence ID" value="PWU87667.1"/>
    <property type="molecule type" value="Genomic_DNA"/>
</dbReference>
<dbReference type="VEuPathDB" id="TriTrypDB:TcG_06024"/>
<dbReference type="VEuPathDB" id="TriTrypDB:TcYC6_0086890"/>
<feature type="compositionally biased region" description="Pro residues" evidence="9">
    <location>
        <begin position="294"/>
        <end position="303"/>
    </location>
</feature>
<evidence type="ECO:0000259" key="10">
    <source>
        <dbReference type="PROSITE" id="PS50011"/>
    </source>
</evidence>